<comment type="similarity">
    <text evidence="2">Belongs to the ABC-4 integral membrane protein family. HrtB subfamily.</text>
</comment>
<keyword evidence="8 11" id="KW-1133">Transmembrane helix</keyword>
<dbReference type="Proteomes" id="UP000321051">
    <property type="component" value="Unassembled WGS sequence"/>
</dbReference>
<keyword evidence="14" id="KW-1185">Reference proteome</keyword>
<evidence type="ECO:0000256" key="3">
    <source>
        <dbReference type="ARBA" id="ARBA00011131"/>
    </source>
</evidence>
<feature type="transmembrane region" description="Helical" evidence="11">
    <location>
        <begin position="273"/>
        <end position="303"/>
    </location>
</feature>
<evidence type="ECO:0000313" key="13">
    <source>
        <dbReference type="EMBL" id="GEK59916.1"/>
    </source>
</evidence>
<comment type="subunit">
    <text evidence="3">The complex is composed of two ATP-binding proteins (HrtA), two transmembrane proteins (HrtB) and a solute-binding protein.</text>
</comment>
<comment type="subcellular location">
    <subcellularLocation>
        <location evidence="1">Cell membrane</location>
        <topology evidence="1">Multi-pass membrane protein</topology>
    </subcellularLocation>
</comment>
<dbReference type="InterPro" id="IPR051125">
    <property type="entry name" value="ABC-4/HrtB_transporter"/>
</dbReference>
<evidence type="ECO:0000313" key="14">
    <source>
        <dbReference type="Proteomes" id="UP000321051"/>
    </source>
</evidence>
<keyword evidence="5" id="KW-0813">Transport</keyword>
<evidence type="ECO:0000256" key="11">
    <source>
        <dbReference type="SAM" id="Phobius"/>
    </source>
</evidence>
<evidence type="ECO:0000256" key="9">
    <source>
        <dbReference type="ARBA" id="ARBA00023136"/>
    </source>
</evidence>
<gene>
    <name evidence="13" type="ORF">MHA01_28210</name>
</gene>
<dbReference type="AlphaFoldDB" id="A0A510Y950"/>
<dbReference type="PANTHER" id="PTHR43738">
    <property type="entry name" value="ABC TRANSPORTER, MEMBRANE PROTEIN"/>
    <property type="match status" value="1"/>
</dbReference>
<proteinExistence type="inferred from homology"/>
<evidence type="ECO:0000256" key="1">
    <source>
        <dbReference type="ARBA" id="ARBA00004651"/>
    </source>
</evidence>
<feature type="transmembrane region" description="Helical" evidence="11">
    <location>
        <begin position="309"/>
        <end position="336"/>
    </location>
</feature>
<evidence type="ECO:0000256" key="8">
    <source>
        <dbReference type="ARBA" id="ARBA00022989"/>
    </source>
</evidence>
<sequence length="352" mass="37870">MFLAWRELTYAKLRFSLIGLVIFLLTVLVLSISGLAQGLASDNASSMQYMDKQAEKIVLEAEADKQLSRSALSDHDLEVLQDRPEAHLLSLRQGTAQSHGKEVDVAEMYMDLSSDLAPSLTDGELPADDTEAVIDHSAKDDGLRLGDTLERPGGTEVTISGFTENQRYSHTPVLHVRDSAWKQGELPISAVILDHALPEQVHDQLQNAEVMDIRASFEGIPGYTSEQTSLQTMIVFLFLISSIVLAAFYYIMTIQKLSQFGILKAIGATSKTLGISLILQVLLLTTVSIIVGVAVTAGMAAVLPAAIPFSLSLGTVLLLAGLFLFVALLGSLLSLVKVIRIDPLKAIGGGQA</sequence>
<protein>
    <recommendedName>
        <fullName evidence="4">Putative hemin transport system permease protein HrtB</fullName>
    </recommendedName>
</protein>
<evidence type="ECO:0000256" key="7">
    <source>
        <dbReference type="ARBA" id="ARBA00022692"/>
    </source>
</evidence>
<dbReference type="OrthoDB" id="384327at2"/>
<keyword evidence="6" id="KW-1003">Cell membrane</keyword>
<name>A0A510Y950_MARHA</name>
<organism evidence="13 14">
    <name type="scientific">Marinococcus halophilus</name>
    <dbReference type="NCBI Taxonomy" id="1371"/>
    <lineage>
        <taxon>Bacteria</taxon>
        <taxon>Bacillati</taxon>
        <taxon>Bacillota</taxon>
        <taxon>Bacilli</taxon>
        <taxon>Bacillales</taxon>
        <taxon>Bacillaceae</taxon>
        <taxon>Marinococcus</taxon>
    </lineage>
</organism>
<dbReference type="EMBL" id="BJUN01000022">
    <property type="protein sequence ID" value="GEK59916.1"/>
    <property type="molecule type" value="Genomic_DNA"/>
</dbReference>
<keyword evidence="9 11" id="KW-0472">Membrane</keyword>
<keyword evidence="7 11" id="KW-0812">Transmembrane</keyword>
<feature type="transmembrane region" description="Helical" evidence="11">
    <location>
        <begin position="233"/>
        <end position="252"/>
    </location>
</feature>
<dbReference type="InterPro" id="IPR003838">
    <property type="entry name" value="ABC3_permease_C"/>
</dbReference>
<dbReference type="Pfam" id="PF02687">
    <property type="entry name" value="FtsX"/>
    <property type="match status" value="1"/>
</dbReference>
<dbReference type="RefSeq" id="WP_094908951.1">
    <property type="nucleotide sequence ID" value="NZ_JBHRWB010000011.1"/>
</dbReference>
<dbReference type="STRING" id="1371.GCA_900166605_01061"/>
<evidence type="ECO:0000256" key="5">
    <source>
        <dbReference type="ARBA" id="ARBA00022448"/>
    </source>
</evidence>
<evidence type="ECO:0000259" key="12">
    <source>
        <dbReference type="Pfam" id="PF02687"/>
    </source>
</evidence>
<comment type="caution">
    <text evidence="13">The sequence shown here is derived from an EMBL/GenBank/DDBJ whole genome shotgun (WGS) entry which is preliminary data.</text>
</comment>
<evidence type="ECO:0000256" key="2">
    <source>
        <dbReference type="ARBA" id="ARBA00008697"/>
    </source>
</evidence>
<evidence type="ECO:0000256" key="6">
    <source>
        <dbReference type="ARBA" id="ARBA00022475"/>
    </source>
</evidence>
<reference evidence="13 14" key="1">
    <citation type="submission" date="2019-07" db="EMBL/GenBank/DDBJ databases">
        <title>Whole genome shotgun sequence of Marinococcus halophilus NBRC 102359.</title>
        <authorList>
            <person name="Hosoyama A."/>
            <person name="Uohara A."/>
            <person name="Ohji S."/>
            <person name="Ichikawa N."/>
        </authorList>
    </citation>
    <scope>NUCLEOTIDE SEQUENCE [LARGE SCALE GENOMIC DNA]</scope>
    <source>
        <strain evidence="13 14">NBRC 102359</strain>
    </source>
</reference>
<dbReference type="PANTHER" id="PTHR43738:SF1">
    <property type="entry name" value="HEMIN TRANSPORT SYSTEM PERMEASE PROTEIN HRTB-RELATED"/>
    <property type="match status" value="1"/>
</dbReference>
<feature type="domain" description="ABC3 transporter permease C-terminal" evidence="12">
    <location>
        <begin position="233"/>
        <end position="343"/>
    </location>
</feature>
<evidence type="ECO:0000256" key="4">
    <source>
        <dbReference type="ARBA" id="ARBA00016962"/>
    </source>
</evidence>
<comment type="function">
    <text evidence="10">Part of the ABC transporter complex hrt involved in hemin import. Responsible for the translocation of the substrate across the membrane.</text>
</comment>
<evidence type="ECO:0000256" key="10">
    <source>
        <dbReference type="ARBA" id="ARBA00024973"/>
    </source>
</evidence>
<dbReference type="GO" id="GO:0005886">
    <property type="term" value="C:plasma membrane"/>
    <property type="evidence" value="ECO:0007669"/>
    <property type="project" value="UniProtKB-SubCell"/>
</dbReference>
<accession>A0A510Y950</accession>